<evidence type="ECO:0000313" key="5">
    <source>
        <dbReference type="Proteomes" id="UP000831181"/>
    </source>
</evidence>
<comment type="similarity">
    <text evidence="1">Belongs to the nitroreductase family.</text>
</comment>
<dbReference type="GO" id="GO:0016491">
    <property type="term" value="F:oxidoreductase activity"/>
    <property type="evidence" value="ECO:0007669"/>
    <property type="project" value="UniProtKB-KW"/>
</dbReference>
<dbReference type="EMBL" id="CP093360">
    <property type="protein sequence ID" value="UQS86061.1"/>
    <property type="molecule type" value="Genomic_DNA"/>
</dbReference>
<gene>
    <name evidence="4" type="ORF">MOO44_01695</name>
</gene>
<dbReference type="Proteomes" id="UP000831181">
    <property type="component" value="Plasmid p1unnamed"/>
</dbReference>
<reference evidence="4" key="1">
    <citation type="journal article" date="2022" name="Int. J. Syst. Evol. Microbiol.">
        <title>Apilactobacillus apisilvae sp. nov., Nicolia spurrieriana gen. nov. sp. nov., Bombilactobacillus folatiphilus sp. nov. and Bombilactobacillus thymidiniphilus sp. nov., four new lactic acid bacterial isolates from stingless bees Tetragonula carbonaria and Austroplebeia australis.</title>
        <authorList>
            <person name="Oliphant S.A."/>
            <person name="Watson-Haigh N.S."/>
            <person name="Sumby K.M."/>
            <person name="Gardner J."/>
            <person name="Groom S."/>
            <person name="Jiranek V."/>
        </authorList>
    </citation>
    <scope>NUCLEOTIDE SEQUENCE</scope>
    <source>
        <strain evidence="4">SGEP1_A5</strain>
    </source>
</reference>
<evidence type="ECO:0000313" key="4">
    <source>
        <dbReference type="EMBL" id="UQS86061.1"/>
    </source>
</evidence>
<dbReference type="Pfam" id="PF00881">
    <property type="entry name" value="Nitroreductase"/>
    <property type="match status" value="1"/>
</dbReference>
<evidence type="ECO:0000256" key="1">
    <source>
        <dbReference type="ARBA" id="ARBA00007118"/>
    </source>
</evidence>
<feature type="domain" description="Nitroreductase" evidence="3">
    <location>
        <begin position="8"/>
        <end position="195"/>
    </location>
</feature>
<dbReference type="PANTHER" id="PTHR43673">
    <property type="entry name" value="NAD(P)H NITROREDUCTASE YDGI-RELATED"/>
    <property type="match status" value="1"/>
</dbReference>
<accession>A0A976RR21</accession>
<dbReference type="AlphaFoldDB" id="A0A976RR21"/>
<protein>
    <submittedName>
        <fullName evidence="4">Nitroreductase</fullName>
    </submittedName>
</protein>
<dbReference type="KEGG" id="lbe:MOO44_01695"/>
<dbReference type="InterPro" id="IPR000415">
    <property type="entry name" value="Nitroreductase-like"/>
</dbReference>
<dbReference type="PANTHER" id="PTHR43673:SF10">
    <property type="entry name" value="NADH DEHYDROGENASE_NAD(P)H NITROREDUCTASE XCC3605-RELATED"/>
    <property type="match status" value="1"/>
</dbReference>
<keyword evidence="5" id="KW-1185">Reference proteome</keyword>
<dbReference type="RefSeq" id="WP_260115868.1">
    <property type="nucleotide sequence ID" value="NZ_CP093360.1"/>
</dbReference>
<dbReference type="CDD" id="cd02136">
    <property type="entry name" value="PnbA_NfnB-like"/>
    <property type="match status" value="1"/>
</dbReference>
<dbReference type="SUPFAM" id="SSF55469">
    <property type="entry name" value="FMN-dependent nitroreductase-like"/>
    <property type="match status" value="1"/>
</dbReference>
<keyword evidence="2" id="KW-0560">Oxidoreductase</keyword>
<geneLocation type="plasmid" evidence="4 5">
    <name>p1unnamed</name>
</geneLocation>
<dbReference type="Gene3D" id="3.40.109.10">
    <property type="entry name" value="NADH Oxidase"/>
    <property type="match status" value="1"/>
</dbReference>
<dbReference type="InterPro" id="IPR029479">
    <property type="entry name" value="Nitroreductase"/>
</dbReference>
<proteinExistence type="inferred from homology"/>
<evidence type="ECO:0000259" key="3">
    <source>
        <dbReference type="Pfam" id="PF00881"/>
    </source>
</evidence>
<name>A0A976RR21_9LACO</name>
<evidence type="ECO:0000256" key="2">
    <source>
        <dbReference type="ARBA" id="ARBA00023002"/>
    </source>
</evidence>
<sequence length="220" mass="24415">MIDAKDAILNRRAIRAFKADPLSDDQLREIVRIAQKAPSWIDSQTGRVIIVTGDKLATMRNHHQRLNEDPDIHTNSDVPFIPIADWDQASQKNMTTRGATGPQIFGADSWNQMKSRQSALLFNAPAVAYLTLPKGYAPWALYDLGALGEAIMVAAQSLGIDSIPAFEFIKYPDQLRQALNVSADYEFILGIGLGYADHDAQINRVNAPRMDLNQVLTIIK</sequence>
<keyword evidence="4" id="KW-0614">Plasmid</keyword>
<organism evidence="4 5">
    <name type="scientific">Nicoliella spurrieriana</name>
    <dbReference type="NCBI Taxonomy" id="2925830"/>
    <lineage>
        <taxon>Bacteria</taxon>
        <taxon>Bacillati</taxon>
        <taxon>Bacillota</taxon>
        <taxon>Bacilli</taxon>
        <taxon>Lactobacillales</taxon>
        <taxon>Lactobacillaceae</taxon>
        <taxon>Nicoliella</taxon>
    </lineage>
</organism>